<evidence type="ECO:0000313" key="1">
    <source>
        <dbReference type="EMBL" id="JAA84904.1"/>
    </source>
</evidence>
<dbReference type="AlphaFoldDB" id="S4P4I8"/>
<organism evidence="1">
    <name type="scientific">Pararge aegeria</name>
    <name type="common">speckled wood butterfly</name>
    <dbReference type="NCBI Taxonomy" id="116150"/>
    <lineage>
        <taxon>Eukaryota</taxon>
        <taxon>Metazoa</taxon>
        <taxon>Ecdysozoa</taxon>
        <taxon>Arthropoda</taxon>
        <taxon>Hexapoda</taxon>
        <taxon>Insecta</taxon>
        <taxon>Pterygota</taxon>
        <taxon>Neoptera</taxon>
        <taxon>Endopterygota</taxon>
        <taxon>Lepidoptera</taxon>
        <taxon>Glossata</taxon>
        <taxon>Ditrysia</taxon>
        <taxon>Papilionoidea</taxon>
        <taxon>Nymphalidae</taxon>
        <taxon>Satyrinae</taxon>
        <taxon>Satyrini</taxon>
        <taxon>Parargina</taxon>
        <taxon>Pararge</taxon>
    </lineage>
</organism>
<proteinExistence type="predicted"/>
<dbReference type="EMBL" id="GAIX01007656">
    <property type="protein sequence ID" value="JAA84904.1"/>
    <property type="molecule type" value="Transcribed_RNA"/>
</dbReference>
<feature type="non-terminal residue" evidence="1">
    <location>
        <position position="103"/>
    </location>
</feature>
<protein>
    <submittedName>
        <fullName evidence="1">Ring-infected erythrocyte surface antigen</fullName>
    </submittedName>
</protein>
<name>S4P4I8_9NEOP</name>
<reference evidence="1" key="1">
    <citation type="journal article" date="2013" name="BMC Genomics">
        <title>Unscrambling butterfly oogenesis.</title>
        <authorList>
            <person name="Carter J.M."/>
            <person name="Baker S.C."/>
            <person name="Pink R."/>
            <person name="Carter D.R."/>
            <person name="Collins A."/>
            <person name="Tomlin J."/>
            <person name="Gibbs M."/>
            <person name="Breuker C.J."/>
        </authorList>
    </citation>
    <scope>NUCLEOTIDE SEQUENCE</scope>
    <source>
        <tissue evidence="1">Ovary</tissue>
    </source>
</reference>
<sequence length="103" mass="12021">LYSTPEMLPYEYKTDLEPTVNSDEQTEILIKNIKTEPLNEIIENTEMSENIDEINENKQEETGDEWLNFFTNATTEVNVDEMFVKNVKTEQNAEDNNQVNQIS</sequence>
<feature type="non-terminal residue" evidence="1">
    <location>
        <position position="1"/>
    </location>
</feature>
<reference evidence="1" key="2">
    <citation type="submission" date="2013-05" db="EMBL/GenBank/DDBJ databases">
        <authorList>
            <person name="Carter J.-M."/>
            <person name="Baker S.C."/>
            <person name="Pink R."/>
            <person name="Carter D.R.F."/>
            <person name="Collins A."/>
            <person name="Tomlin J."/>
            <person name="Gibbs M."/>
            <person name="Breuker C.J."/>
        </authorList>
    </citation>
    <scope>NUCLEOTIDE SEQUENCE</scope>
    <source>
        <tissue evidence="1">Ovary</tissue>
    </source>
</reference>
<accession>S4P4I8</accession>